<dbReference type="EMBL" id="BGPR01003753">
    <property type="protein sequence ID" value="GBM91997.1"/>
    <property type="molecule type" value="Genomic_DNA"/>
</dbReference>
<evidence type="ECO:0000313" key="1">
    <source>
        <dbReference type="EMBL" id="GBM91997.1"/>
    </source>
</evidence>
<dbReference type="Proteomes" id="UP000499080">
    <property type="component" value="Unassembled WGS sequence"/>
</dbReference>
<organism evidence="1 2">
    <name type="scientific">Araneus ventricosus</name>
    <name type="common">Orbweaver spider</name>
    <name type="synonym">Epeira ventricosa</name>
    <dbReference type="NCBI Taxonomy" id="182803"/>
    <lineage>
        <taxon>Eukaryota</taxon>
        <taxon>Metazoa</taxon>
        <taxon>Ecdysozoa</taxon>
        <taxon>Arthropoda</taxon>
        <taxon>Chelicerata</taxon>
        <taxon>Arachnida</taxon>
        <taxon>Araneae</taxon>
        <taxon>Araneomorphae</taxon>
        <taxon>Entelegynae</taxon>
        <taxon>Araneoidea</taxon>
        <taxon>Araneidae</taxon>
        <taxon>Araneus</taxon>
    </lineage>
</organism>
<evidence type="ECO:0008006" key="3">
    <source>
        <dbReference type="Google" id="ProtNLM"/>
    </source>
</evidence>
<reference evidence="1 2" key="1">
    <citation type="journal article" date="2019" name="Sci. Rep.">
        <title>Orb-weaving spider Araneus ventricosus genome elucidates the spidroin gene catalogue.</title>
        <authorList>
            <person name="Kono N."/>
            <person name="Nakamura H."/>
            <person name="Ohtoshi R."/>
            <person name="Moran D.A.P."/>
            <person name="Shinohara A."/>
            <person name="Yoshida Y."/>
            <person name="Fujiwara M."/>
            <person name="Mori M."/>
            <person name="Tomita M."/>
            <person name="Arakawa K."/>
        </authorList>
    </citation>
    <scope>NUCLEOTIDE SEQUENCE [LARGE SCALE GENOMIC DNA]</scope>
</reference>
<accession>A0A4Y2JQ06</accession>
<dbReference type="AlphaFoldDB" id="A0A4Y2JQ06"/>
<evidence type="ECO:0000313" key="2">
    <source>
        <dbReference type="Proteomes" id="UP000499080"/>
    </source>
</evidence>
<name>A0A4Y2JQ06_ARAVE</name>
<comment type="caution">
    <text evidence="1">The sequence shown here is derived from an EMBL/GenBank/DDBJ whole genome shotgun (WGS) entry which is preliminary data.</text>
</comment>
<keyword evidence="2" id="KW-1185">Reference proteome</keyword>
<gene>
    <name evidence="1" type="ORF">AVEN_190377_1</name>
</gene>
<protein>
    <recommendedName>
        <fullName evidence="3">DUF4817 domain-containing protein</fullName>
    </recommendedName>
</protein>
<proteinExistence type="predicted"/>
<sequence>MSDLSTHHADVARKSATGKIVLLEPAELRCSCKRISAVRRGPMSPCALRKMIQEFETTGQLGSLPGRGRRQIPCSSVEAVASRTVNCQPPQPCSRQHF</sequence>
<dbReference type="OrthoDB" id="6465246at2759"/>